<feature type="domain" description="Mannosylglycerate hydrolase MGH1-like glycoside hydrolase" evidence="1">
    <location>
        <begin position="644"/>
        <end position="821"/>
    </location>
</feature>
<dbReference type="PANTHER" id="PTHR34987">
    <property type="entry name" value="C, PUTATIVE (AFU_ORTHOLOGUE AFUA_3G02880)-RELATED"/>
    <property type="match status" value="1"/>
</dbReference>
<dbReference type="InterPro" id="IPR008928">
    <property type="entry name" value="6-hairpin_glycosidase_sf"/>
</dbReference>
<feature type="non-terminal residue" evidence="2">
    <location>
        <position position="1"/>
    </location>
</feature>
<reference evidence="2" key="1">
    <citation type="submission" date="2018-05" db="EMBL/GenBank/DDBJ databases">
        <authorList>
            <person name="Lanie J.A."/>
            <person name="Ng W.-L."/>
            <person name="Kazmierczak K.M."/>
            <person name="Andrzejewski T.M."/>
            <person name="Davidsen T.M."/>
            <person name="Wayne K.J."/>
            <person name="Tettelin H."/>
            <person name="Glass J.I."/>
            <person name="Rusch D."/>
            <person name="Podicherti R."/>
            <person name="Tsui H.-C.T."/>
            <person name="Winkler M.E."/>
        </authorList>
    </citation>
    <scope>NUCLEOTIDE SEQUENCE</scope>
</reference>
<dbReference type="InterPro" id="IPR054491">
    <property type="entry name" value="MGH1-like_GH"/>
</dbReference>
<dbReference type="SUPFAM" id="SSF48208">
    <property type="entry name" value="Six-hairpin glycosidases"/>
    <property type="match status" value="1"/>
</dbReference>
<organism evidence="2">
    <name type="scientific">marine metagenome</name>
    <dbReference type="NCBI Taxonomy" id="408172"/>
    <lineage>
        <taxon>unclassified sequences</taxon>
        <taxon>metagenomes</taxon>
        <taxon>ecological metagenomes</taxon>
    </lineage>
</organism>
<name>A0A381YU51_9ZZZZ</name>
<dbReference type="PANTHER" id="PTHR34987:SF6">
    <property type="entry name" value="ALPHA-L-RHAMNOSIDASE SIX-HAIRPIN GLYCOSIDASE DOMAIN-CONTAINING PROTEIN"/>
    <property type="match status" value="1"/>
</dbReference>
<dbReference type="GO" id="GO:0005975">
    <property type="term" value="P:carbohydrate metabolic process"/>
    <property type="evidence" value="ECO:0007669"/>
    <property type="project" value="InterPro"/>
</dbReference>
<protein>
    <recommendedName>
        <fullName evidence="1">Mannosylglycerate hydrolase MGH1-like glycoside hydrolase domain-containing protein</fullName>
    </recommendedName>
</protein>
<dbReference type="AlphaFoldDB" id="A0A381YU51"/>
<dbReference type="EMBL" id="UINC01019067">
    <property type="protein sequence ID" value="SVA80545.1"/>
    <property type="molecule type" value="Genomic_DNA"/>
</dbReference>
<dbReference type="Pfam" id="PF22422">
    <property type="entry name" value="MGH1-like_GH"/>
    <property type="match status" value="1"/>
</dbReference>
<dbReference type="InterPro" id="IPR012341">
    <property type="entry name" value="6hp_glycosidase-like_sf"/>
</dbReference>
<evidence type="ECO:0000259" key="1">
    <source>
        <dbReference type="Pfam" id="PF22422"/>
    </source>
</evidence>
<gene>
    <name evidence="2" type="ORF">METZ01_LOCUS133399</name>
</gene>
<proteinExistence type="predicted"/>
<sequence>HAPNIITEPQVLSSLKDFVQKGGNILLTQDAFPYIVDLGLETERPQIRYVEARDGGYGRKIGLHAFKEHPVFDGLFGGANIYNPYQDVLCRQNGYFDDSFPKNGKVIAVDWSYIHLRENSKLMVEYEYGRGKVIAVGAYVYMAESNYHKNHLSLFLENIFNYLAERKEFEKKYYWDYQPNLIRHFKKDTPSIDIPSSKVWDKSPGSITLYSRDASEDFWDIAGQRLVIMGKERGGIEEIWAHPLMALRDYEVGIQFTDNDSIHWLNNQNPELEIRPESITRQYKFKRAYLKEIVTTSIDQPTGVIHYEYRGVYSAKIIIRFKSNMRFMWPYSQEVTGNLFYTWDPGMNAFIIKGGNKEFGLILGSNSRPNQHVIGPYNEVIKSDTLLMGVEGENFLVSGGLEFNLEANDNLDMIITASNEGLVELEKNYKAAIINPQAIHIEAIESTRGFLAEHTQVITPNSVLNEGYRWALIGANRFYVDTPGLGQSLVAGYSTTATGWDGDHQINGRPGYAWYFGRDAQWSAFALLNYGDFEKVKSVLKIFQDYQDLNGKIFHELSTSGVVHYDAADATPLYIVLAGRYLKHSGDLKFIRKSWPYIKKAVDFCFSTDTNNDHLIENTNVGHGWVEGGGLFGSNSTLYLSSSWAEALKEVAYIASSLGYTEQSLEYLKEHEIVKKIINEEYWNEKDNFFYYGKNIDGSFNPEVTILAAIPLLFNQIEKNKTSPVLGKFAQNGFSSDWGVRIVLEESELFNPRGYHTGSVWPLFTGWTALAEYKNGNSNQGYTHMMNNLLVYRYWAKGFIEEVLNGLEYKPSGVCRHQGWSQTMVSQPILEGMLGMEPNAFEHKVSLSPGLPVNWDSLTVNHIKIGNHNLDFKMNRIEGRTTYQFTHKGRRPLLLTFSPFFPPGTKIHSVKLNGKEYKTQINANSFQTHLKLNLELKKYATVDVEHSGGIDVIPLVPNPKPGYKSKGFRLLSTEYKAMEFLIELQGQSGSNEVIELYLLDRKIDRVDNAKLIDRKGNIHKLAVSFKKDKTRYVNETVKVLLK</sequence>
<accession>A0A381YU51</accession>
<evidence type="ECO:0000313" key="2">
    <source>
        <dbReference type="EMBL" id="SVA80545.1"/>
    </source>
</evidence>
<dbReference type="Gene3D" id="1.50.10.10">
    <property type="match status" value="1"/>
</dbReference>